<evidence type="ECO:0000313" key="2">
    <source>
        <dbReference type="Proteomes" id="UP000719766"/>
    </source>
</evidence>
<feature type="non-terminal residue" evidence="1">
    <location>
        <position position="1"/>
    </location>
</feature>
<dbReference type="RefSeq" id="XP_041154649.1">
    <property type="nucleotide sequence ID" value="XM_041298660.1"/>
</dbReference>
<dbReference type="GeneID" id="64592424"/>
<dbReference type="EMBL" id="JABBWE010000081">
    <property type="protein sequence ID" value="KAG1787291.1"/>
    <property type="molecule type" value="Genomic_DNA"/>
</dbReference>
<dbReference type="OrthoDB" id="5392716at2759"/>
<name>A0A9P7AFK7_9AGAM</name>
<evidence type="ECO:0000313" key="1">
    <source>
        <dbReference type="EMBL" id="KAG1787291.1"/>
    </source>
</evidence>
<gene>
    <name evidence="1" type="ORF">HD556DRAFT_1247053</name>
</gene>
<organism evidence="1 2">
    <name type="scientific">Suillus plorans</name>
    <dbReference type="NCBI Taxonomy" id="116603"/>
    <lineage>
        <taxon>Eukaryota</taxon>
        <taxon>Fungi</taxon>
        <taxon>Dikarya</taxon>
        <taxon>Basidiomycota</taxon>
        <taxon>Agaricomycotina</taxon>
        <taxon>Agaricomycetes</taxon>
        <taxon>Agaricomycetidae</taxon>
        <taxon>Boletales</taxon>
        <taxon>Suillineae</taxon>
        <taxon>Suillaceae</taxon>
        <taxon>Suillus</taxon>
    </lineage>
</organism>
<reference evidence="1" key="1">
    <citation type="journal article" date="2020" name="New Phytol.">
        <title>Comparative genomics reveals dynamic genome evolution in host specialist ectomycorrhizal fungi.</title>
        <authorList>
            <person name="Lofgren L.A."/>
            <person name="Nguyen N.H."/>
            <person name="Vilgalys R."/>
            <person name="Ruytinx J."/>
            <person name="Liao H.L."/>
            <person name="Branco S."/>
            <person name="Kuo A."/>
            <person name="LaButti K."/>
            <person name="Lipzen A."/>
            <person name="Andreopoulos W."/>
            <person name="Pangilinan J."/>
            <person name="Riley R."/>
            <person name="Hundley H."/>
            <person name="Na H."/>
            <person name="Barry K."/>
            <person name="Grigoriev I.V."/>
            <person name="Stajich J.E."/>
            <person name="Kennedy P.G."/>
        </authorList>
    </citation>
    <scope>NUCLEOTIDE SEQUENCE</scope>
    <source>
        <strain evidence="1">S12</strain>
    </source>
</reference>
<dbReference type="Proteomes" id="UP000719766">
    <property type="component" value="Unassembled WGS sequence"/>
</dbReference>
<comment type="caution">
    <text evidence="1">The sequence shown here is derived from an EMBL/GenBank/DDBJ whole genome shotgun (WGS) entry which is preliminary data.</text>
</comment>
<accession>A0A9P7AFK7</accession>
<protein>
    <submittedName>
        <fullName evidence="1">Uncharacterized protein</fullName>
    </submittedName>
</protein>
<proteinExistence type="predicted"/>
<keyword evidence="2" id="KW-1185">Reference proteome</keyword>
<dbReference type="AlphaFoldDB" id="A0A9P7AFK7"/>
<sequence>HRVQVQWGDNVKIFWEAGEEIYNDMDPCQYDLVQWLWPWLIQQELDKLKHRLNTHTVQYNHDKLLLSGVSPNIAMSLHEDYGTKNCLQPVDRDVVKNLMEEIGGEDLVRFIGSEYSVAAQSIFNDLGFTVLTFKNVWQVFATMLPLM</sequence>